<keyword evidence="3 5" id="KW-0378">Hydrolase</keyword>
<comment type="similarity">
    <text evidence="5">Belongs to the PPase family.</text>
</comment>
<keyword evidence="5" id="KW-0963">Cytoplasm</keyword>
<dbReference type="GO" id="GO:0006796">
    <property type="term" value="P:phosphate-containing compound metabolic process"/>
    <property type="evidence" value="ECO:0007669"/>
    <property type="project" value="InterPro"/>
</dbReference>
<sequence>MSMEGFYSRYRLFPIFFQIFRLASGGCMRYLHGQSALRSSELFSDKEPSVFNPWHDLVPGKEFPYEFDCLVEIPQGSRVKYELDKATGLIRVDRILHSANYYPVNYGFVPRTYCEDGDPLDIFIFCEEPLLPNTIATVRSIGVIEMIDGGESDDKIVAILSKDPLYKDYRHIEDLPVHLVRRLTRFLEDYKILENKKVEVKEVHGSPIAAKILTQAAELYQANIKKLNPKA</sequence>
<dbReference type="CDD" id="cd00412">
    <property type="entry name" value="pyrophosphatase"/>
    <property type="match status" value="1"/>
</dbReference>
<comment type="cofactor">
    <cofactor evidence="1 5">
        <name>Mg(2+)</name>
        <dbReference type="ChEBI" id="CHEBI:18420"/>
    </cofactor>
</comment>
<dbReference type="PATRIC" id="fig|1162668.3.peg.2461"/>
<accession>I0IR51</accession>
<proteinExistence type="inferred from homology"/>
<dbReference type="GO" id="GO:0000287">
    <property type="term" value="F:magnesium ion binding"/>
    <property type="evidence" value="ECO:0007669"/>
    <property type="project" value="UniProtKB-UniRule"/>
</dbReference>
<dbReference type="Gene3D" id="3.90.80.10">
    <property type="entry name" value="Inorganic pyrophosphatase"/>
    <property type="match status" value="1"/>
</dbReference>
<feature type="binding site" evidence="5">
    <location>
        <position position="190"/>
    </location>
    <ligand>
        <name>substrate</name>
    </ligand>
</feature>
<reference evidence="6 7" key="1">
    <citation type="journal article" date="2012" name="J. Bacteriol.">
        <title>Complete Genome Sequence of Leptospirillum ferrooxidans Strain C2-3, Isolated from a Fresh Volcanic Ash Deposit on the Island of Miyake, Japan.</title>
        <authorList>
            <person name="Fujimura R."/>
            <person name="Sato Y."/>
            <person name="Nishizawa T."/>
            <person name="Oshima K."/>
            <person name="Kim S.-W."/>
            <person name="Hattori M."/>
            <person name="Kamijo T."/>
            <person name="Ohta H."/>
        </authorList>
    </citation>
    <scope>NUCLEOTIDE SEQUENCE [LARGE SCALE GENOMIC DNA]</scope>
    <source>
        <strain evidence="6 7">C2-3</strain>
    </source>
</reference>
<evidence type="ECO:0000256" key="1">
    <source>
        <dbReference type="ARBA" id="ARBA00001946"/>
    </source>
</evidence>
<evidence type="ECO:0000256" key="4">
    <source>
        <dbReference type="ARBA" id="ARBA00022842"/>
    </source>
</evidence>
<evidence type="ECO:0000256" key="3">
    <source>
        <dbReference type="ARBA" id="ARBA00022801"/>
    </source>
</evidence>
<dbReference type="KEGG" id="lfc:LFE_2077"/>
<comment type="subunit">
    <text evidence="5">Homohexamer.</text>
</comment>
<comment type="catalytic activity">
    <reaction evidence="5">
        <text>diphosphate + H2O = 2 phosphate + H(+)</text>
        <dbReference type="Rhea" id="RHEA:24576"/>
        <dbReference type="ChEBI" id="CHEBI:15377"/>
        <dbReference type="ChEBI" id="CHEBI:15378"/>
        <dbReference type="ChEBI" id="CHEBI:33019"/>
        <dbReference type="ChEBI" id="CHEBI:43474"/>
        <dbReference type="EC" id="3.6.1.1"/>
    </reaction>
</comment>
<dbReference type="Proteomes" id="UP000007382">
    <property type="component" value="Chromosome"/>
</dbReference>
<dbReference type="GO" id="GO:0004427">
    <property type="term" value="F:inorganic diphosphate phosphatase activity"/>
    <property type="evidence" value="ECO:0007669"/>
    <property type="project" value="UniProtKB-UniRule"/>
</dbReference>
<dbReference type="Pfam" id="PF00719">
    <property type="entry name" value="Pyrophosphatase"/>
    <property type="match status" value="1"/>
</dbReference>
<gene>
    <name evidence="5" type="primary">ppa</name>
    <name evidence="6" type="ordered locus">LFE_2077</name>
</gene>
<feature type="binding site" evidence="5">
    <location>
        <position position="153"/>
    </location>
    <ligand>
        <name>Mg(2+)</name>
        <dbReference type="ChEBI" id="CHEBI:18420"/>
        <label>1</label>
    </ligand>
</feature>
<comment type="function">
    <text evidence="5">Catalyzes the hydrolysis of inorganic pyrophosphate (PPi) forming two phosphate ions.</text>
</comment>
<dbReference type="GO" id="GO:0005737">
    <property type="term" value="C:cytoplasm"/>
    <property type="evidence" value="ECO:0007669"/>
    <property type="project" value="UniProtKB-SubCell"/>
</dbReference>
<organism evidence="6 7">
    <name type="scientific">Leptospirillum ferrooxidans (strain C2-3)</name>
    <dbReference type="NCBI Taxonomy" id="1162668"/>
    <lineage>
        <taxon>Bacteria</taxon>
        <taxon>Pseudomonadati</taxon>
        <taxon>Nitrospirota</taxon>
        <taxon>Nitrospiria</taxon>
        <taxon>Nitrospirales</taxon>
        <taxon>Nitrospiraceae</taxon>
        <taxon>Leptospirillum</taxon>
    </lineage>
</organism>
<evidence type="ECO:0000256" key="5">
    <source>
        <dbReference type="HAMAP-Rule" id="MF_00209"/>
    </source>
</evidence>
<dbReference type="PANTHER" id="PTHR10286">
    <property type="entry name" value="INORGANIC PYROPHOSPHATASE"/>
    <property type="match status" value="1"/>
</dbReference>
<name>I0IR51_LEPFC</name>
<keyword evidence="2 5" id="KW-0479">Metal-binding</keyword>
<feature type="binding site" evidence="5">
    <location>
        <position position="121"/>
    </location>
    <ligand>
        <name>Mg(2+)</name>
        <dbReference type="ChEBI" id="CHEBI:18420"/>
        <label>2</label>
    </ligand>
</feature>
<evidence type="ECO:0000313" key="7">
    <source>
        <dbReference type="Proteomes" id="UP000007382"/>
    </source>
</evidence>
<dbReference type="EC" id="3.6.1.1" evidence="5"/>
<comment type="subcellular location">
    <subcellularLocation>
        <location evidence="5">Cytoplasm</location>
    </subcellularLocation>
</comment>
<feature type="binding site" evidence="5">
    <location>
        <position position="106"/>
    </location>
    <ligand>
        <name>substrate</name>
    </ligand>
</feature>
<dbReference type="PROSITE" id="PS00387">
    <property type="entry name" value="PPASE"/>
    <property type="match status" value="1"/>
</dbReference>
<dbReference type="STRING" id="1162668.LFE_2077"/>
<reference evidence="7" key="2">
    <citation type="submission" date="2012-03" db="EMBL/GenBank/DDBJ databases">
        <title>The complete genome sequence of the pioneer microbe on fresh volcanic deposit, Leptospirillum ferrooxidans strain C2-3.</title>
        <authorList>
            <person name="Fujimura R."/>
            <person name="Sato Y."/>
            <person name="Nishizawa T."/>
            <person name="Nanba K."/>
            <person name="Oshima K."/>
            <person name="Hattori M."/>
            <person name="Kamijo T."/>
            <person name="Ohta H."/>
        </authorList>
    </citation>
    <scope>NUCLEOTIDE SEQUENCE [LARGE SCALE GENOMIC DNA]</scope>
    <source>
        <strain evidence="7">C2-3</strain>
    </source>
</reference>
<keyword evidence="4 5" id="KW-0460">Magnesium</keyword>
<dbReference type="eggNOG" id="COG0221">
    <property type="taxonomic scope" value="Bacteria"/>
</dbReference>
<dbReference type="InterPro" id="IPR036649">
    <property type="entry name" value="Pyrophosphatase_sf"/>
</dbReference>
<evidence type="ECO:0000256" key="2">
    <source>
        <dbReference type="ARBA" id="ARBA00022723"/>
    </source>
</evidence>
<dbReference type="AlphaFoldDB" id="I0IR51"/>
<protein>
    <recommendedName>
        <fullName evidence="5">Inorganic pyrophosphatase</fullName>
        <ecNumber evidence="5">3.6.1.1</ecNumber>
    </recommendedName>
    <alternativeName>
        <fullName evidence="5">Pyrophosphate phospho-hydrolase</fullName>
        <shortName evidence="5">PPase</shortName>
    </alternativeName>
</protein>
<dbReference type="SUPFAM" id="SSF50324">
    <property type="entry name" value="Inorganic pyrophosphatase"/>
    <property type="match status" value="1"/>
</dbReference>
<evidence type="ECO:0000313" key="6">
    <source>
        <dbReference type="EMBL" id="BAM07750.1"/>
    </source>
</evidence>
<feature type="binding site" evidence="5">
    <location>
        <position position="80"/>
    </location>
    <ligand>
        <name>substrate</name>
    </ligand>
</feature>
<dbReference type="HAMAP" id="MF_00209">
    <property type="entry name" value="Inorganic_PPase"/>
    <property type="match status" value="1"/>
</dbReference>
<dbReference type="HOGENOM" id="CLU_073198_1_2_0"/>
<dbReference type="InterPro" id="IPR008162">
    <property type="entry name" value="Pyrophosphatase"/>
</dbReference>
<keyword evidence="7" id="KW-1185">Reference proteome</keyword>
<feature type="binding site" evidence="5">
    <location>
        <position position="94"/>
    </location>
    <ligand>
        <name>substrate</name>
    </ligand>
</feature>
<feature type="binding site" evidence="5">
    <location>
        <position position="121"/>
    </location>
    <ligand>
        <name>Mg(2+)</name>
        <dbReference type="ChEBI" id="CHEBI:18420"/>
        <label>1</label>
    </ligand>
</feature>
<dbReference type="EMBL" id="AP012342">
    <property type="protein sequence ID" value="BAM07750.1"/>
    <property type="molecule type" value="Genomic_DNA"/>
</dbReference>
<feature type="binding site" evidence="5">
    <location>
        <position position="116"/>
    </location>
    <ligand>
        <name>Mg(2+)</name>
        <dbReference type="ChEBI" id="CHEBI:18420"/>
        <label>1</label>
    </ligand>
</feature>